<dbReference type="PRINTS" id="PR00069">
    <property type="entry name" value="ALDKETRDTASE"/>
</dbReference>
<protein>
    <submittedName>
        <fullName evidence="2">Aldo/keto reductase</fullName>
    </submittedName>
</protein>
<dbReference type="GO" id="GO:0005829">
    <property type="term" value="C:cytosol"/>
    <property type="evidence" value="ECO:0007669"/>
    <property type="project" value="TreeGrafter"/>
</dbReference>
<dbReference type="PANTHER" id="PTHR42686">
    <property type="entry name" value="GH17980P-RELATED"/>
    <property type="match status" value="1"/>
</dbReference>
<dbReference type="EMBL" id="BONI01000016">
    <property type="protein sequence ID" value="GIG05701.1"/>
    <property type="molecule type" value="Genomic_DNA"/>
</dbReference>
<dbReference type="AlphaFoldDB" id="A0A8J3P6F0"/>
<dbReference type="Gene3D" id="3.20.20.100">
    <property type="entry name" value="NADP-dependent oxidoreductase domain"/>
    <property type="match status" value="1"/>
</dbReference>
<feature type="domain" description="NADP-dependent oxidoreductase" evidence="1">
    <location>
        <begin position="20"/>
        <end position="333"/>
    </location>
</feature>
<evidence type="ECO:0000313" key="3">
    <source>
        <dbReference type="Proteomes" id="UP000630887"/>
    </source>
</evidence>
<accession>A0A8J3P6F0</accession>
<dbReference type="Proteomes" id="UP000630887">
    <property type="component" value="Unassembled WGS sequence"/>
</dbReference>
<evidence type="ECO:0000313" key="2">
    <source>
        <dbReference type="EMBL" id="GIG05701.1"/>
    </source>
</evidence>
<dbReference type="SUPFAM" id="SSF51430">
    <property type="entry name" value="NAD(P)-linked oxidoreductase"/>
    <property type="match status" value="1"/>
</dbReference>
<dbReference type="Pfam" id="PF00248">
    <property type="entry name" value="Aldo_ket_red"/>
    <property type="match status" value="1"/>
</dbReference>
<organism evidence="2 3">
    <name type="scientific">Catellatospora coxensis</name>
    <dbReference type="NCBI Taxonomy" id="310354"/>
    <lineage>
        <taxon>Bacteria</taxon>
        <taxon>Bacillati</taxon>
        <taxon>Actinomycetota</taxon>
        <taxon>Actinomycetes</taxon>
        <taxon>Micromonosporales</taxon>
        <taxon>Micromonosporaceae</taxon>
        <taxon>Catellatospora</taxon>
    </lineage>
</organism>
<dbReference type="GO" id="GO:0016491">
    <property type="term" value="F:oxidoreductase activity"/>
    <property type="evidence" value="ECO:0007669"/>
    <property type="project" value="InterPro"/>
</dbReference>
<sequence>MNDHLAQRRLGRTGIVVPAVGVGCWAIGGPAENLGMPMGWSTADDDASAAGLRKAYELGARLFDTADVYGHGRSERLLGHLVSEVPRESLTLTSKVGYFAGTAEHGYHPGHMRRQLEQSLDNLRTDYLDVYFLHHPDFGPDDRWLHGAVEAMRSFRSQGLIRAVGMRGPHRYAPERLQVTGDRTDKIERFGRIFGQIQPEVLAVRDNLLTPASRLTGILELAAEHDCGVLFNKPLSQGLLTAATTSGRERNFGPGDHRSRKRWFTPDAKSIINQGIRDLQQVIGDDPTYLVAVALWACLTRFDDAAVLAGFTTADQVEQNLAALRMRPDDTHIAVARSIMSGVQQQLDGTGEVFVDEHR</sequence>
<dbReference type="PANTHER" id="PTHR42686:SF1">
    <property type="entry name" value="GH17980P-RELATED"/>
    <property type="match status" value="1"/>
</dbReference>
<dbReference type="InterPro" id="IPR020471">
    <property type="entry name" value="AKR"/>
</dbReference>
<reference evidence="2 3" key="1">
    <citation type="submission" date="2021-01" db="EMBL/GenBank/DDBJ databases">
        <title>Whole genome shotgun sequence of Catellatospora coxensis NBRC 107359.</title>
        <authorList>
            <person name="Komaki H."/>
            <person name="Tamura T."/>
        </authorList>
    </citation>
    <scope>NUCLEOTIDE SEQUENCE [LARGE SCALE GENOMIC DNA]</scope>
    <source>
        <strain evidence="2 3">NBRC 107359</strain>
    </source>
</reference>
<dbReference type="InterPro" id="IPR023210">
    <property type="entry name" value="NADP_OxRdtase_dom"/>
</dbReference>
<gene>
    <name evidence="2" type="ORF">Cco03nite_24010</name>
</gene>
<dbReference type="InterPro" id="IPR036812">
    <property type="entry name" value="NAD(P)_OxRdtase_dom_sf"/>
</dbReference>
<keyword evidence="3" id="KW-1185">Reference proteome</keyword>
<name>A0A8J3P6F0_9ACTN</name>
<proteinExistence type="predicted"/>
<comment type="caution">
    <text evidence="2">The sequence shown here is derived from an EMBL/GenBank/DDBJ whole genome shotgun (WGS) entry which is preliminary data.</text>
</comment>
<dbReference type="RefSeq" id="WP_203692120.1">
    <property type="nucleotide sequence ID" value="NZ_BAAALC010000025.1"/>
</dbReference>
<evidence type="ECO:0000259" key="1">
    <source>
        <dbReference type="Pfam" id="PF00248"/>
    </source>
</evidence>